<evidence type="ECO:0000313" key="1">
    <source>
        <dbReference type="EMBL" id="MBE0360141.1"/>
    </source>
</evidence>
<accession>A0ABR9E0K6</accession>
<comment type="caution">
    <text evidence="1">The sequence shown here is derived from an EMBL/GenBank/DDBJ whole genome shotgun (WGS) entry which is preliminary data.</text>
</comment>
<organism evidence="1 2">
    <name type="scientific">Pseudoalteromonas aliena SW19</name>
    <dbReference type="NCBI Taxonomy" id="1314866"/>
    <lineage>
        <taxon>Bacteria</taxon>
        <taxon>Pseudomonadati</taxon>
        <taxon>Pseudomonadota</taxon>
        <taxon>Gammaproteobacteria</taxon>
        <taxon>Alteromonadales</taxon>
        <taxon>Pseudoalteromonadaceae</taxon>
        <taxon>Pseudoalteromonas</taxon>
    </lineage>
</organism>
<dbReference type="EMBL" id="AQGU01000026">
    <property type="protein sequence ID" value="MBE0360141.1"/>
    <property type="molecule type" value="Genomic_DNA"/>
</dbReference>
<dbReference type="SUPFAM" id="SSF52540">
    <property type="entry name" value="P-loop containing nucleoside triphosphate hydrolases"/>
    <property type="match status" value="1"/>
</dbReference>
<protein>
    <recommendedName>
        <fullName evidence="3">ATPase AAA-type core domain-containing protein</fullName>
    </recommendedName>
</protein>
<evidence type="ECO:0000313" key="2">
    <source>
        <dbReference type="Proteomes" id="UP000648482"/>
    </source>
</evidence>
<proteinExistence type="predicted"/>
<dbReference type="Proteomes" id="UP000648482">
    <property type="component" value="Unassembled WGS sequence"/>
</dbReference>
<gene>
    <name evidence="1" type="ORF">PALI_a2074</name>
</gene>
<keyword evidence="2" id="KW-1185">Reference proteome</keyword>
<name>A0ABR9E0K6_9GAMM</name>
<evidence type="ECO:0008006" key="3">
    <source>
        <dbReference type="Google" id="ProtNLM"/>
    </source>
</evidence>
<dbReference type="Gene3D" id="3.40.50.300">
    <property type="entry name" value="P-loop containing nucleotide triphosphate hydrolases"/>
    <property type="match status" value="1"/>
</dbReference>
<reference evidence="1 2" key="1">
    <citation type="submission" date="2015-06" db="EMBL/GenBank/DDBJ databases">
        <title>Genome sequence of Pseudoalteromonas aliena.</title>
        <authorList>
            <person name="Xie B.-B."/>
            <person name="Rong J.-C."/>
            <person name="Qin Q.-L."/>
            <person name="Zhang Y.-Z."/>
        </authorList>
    </citation>
    <scope>NUCLEOTIDE SEQUENCE [LARGE SCALE GENOMIC DNA]</scope>
    <source>
        <strain evidence="1 2">SW19</strain>
    </source>
</reference>
<sequence>MLLVNSPWFENYKKLSEALQRLYRKGNNPSRRLYEAVCNDTKFTNTNKWIMKFSSLRSLDPVHIFSAISANNQKDSARTEKILNVIDLINHEIEQVYMSEVQPSTFYEIDYTGCPAPPAIHSLSLRDVDKQMEIWEAFISIYEKEQDCDLELIFEKSKTWYGVSHRLLTMFMFWVSPYNFLPLDRNTVSFLDNNLDGFKEPKTGGAYRELLKYKNSPVYKDIAVMSYSPDSYKSLENVPEYERYFGKESTDLKTKRHNFKILAMKPLTGCNPKNLKSLAEEQLYKLDKNFHLDEMTNIEYKEDFNIYSLNSMTLNFSAIVGKNGTGKSTLAELFIACINNVAFKVFSENSDVKLGYVDSLFAELYFYSDELYKFELKGSDIRVITYEEVREGVFYKSEEAELLSLKFDSLFYSLLVNYSLHGLNQRYYEKDWLEKLFHKNDGYQTPIVIEPYRKNGTIDINVQDELVKTRLIHNLLSPSGSDDSFRVLKRSEKKDYHAHSFKLCNNHSKIKDIKREYKRADSRDEEGHFLKLSDIVVGDLIKELFREFECEDKVETLDDYGRNYLLRKLLLITLNNNKYYEFFNLVKGEYKFLKTKKFIKAIRNDTSHRVAKLRRAINHYKFSLYNSTAKTYIITEVSQAIEEILNESGDAHLHNKLPEDKLEFLLPPSFYYHHIYLEDETEFSSLSSGEKQIAYSLNSLTYHLRNLDSVLIESERAKYNFVNIFLDEIELCFHPELQRIYLNELYKTLKRFDNESEHINGINICFITHSPFVLSDIPDSNVLFLTHHNKYELLSVPFESTTKTFAANIHDLLNDGFFVSSTIGAFAERCIKCILDFDLEVQQTDLSNEESKKKLEEKFHKEANKFRYIISSLGDSYIKPIMESHFMAIVERLGLADIKSNLKEEKIKALEQELKLLRSDENA</sequence>
<dbReference type="RefSeq" id="WP_193155989.1">
    <property type="nucleotide sequence ID" value="NZ_AQGU01000026.1"/>
</dbReference>
<dbReference type="InterPro" id="IPR027417">
    <property type="entry name" value="P-loop_NTPase"/>
</dbReference>